<reference evidence="3" key="1">
    <citation type="journal article" date="2014" name="Proc. Natl. Acad. Sci. U.S.A.">
        <title>Extensive sampling of basidiomycete genomes demonstrates inadequacy of the white-rot/brown-rot paradigm for wood decay fungi.</title>
        <authorList>
            <person name="Riley R."/>
            <person name="Salamov A.A."/>
            <person name="Brown D.W."/>
            <person name="Nagy L.G."/>
            <person name="Floudas D."/>
            <person name="Held B.W."/>
            <person name="Levasseur A."/>
            <person name="Lombard V."/>
            <person name="Morin E."/>
            <person name="Otillar R."/>
            <person name="Lindquist E.A."/>
            <person name="Sun H."/>
            <person name="LaButti K.M."/>
            <person name="Schmutz J."/>
            <person name="Jabbour D."/>
            <person name="Luo H."/>
            <person name="Baker S.E."/>
            <person name="Pisabarro A.G."/>
            <person name="Walton J.D."/>
            <person name="Blanchette R.A."/>
            <person name="Henrissat B."/>
            <person name="Martin F."/>
            <person name="Cullen D."/>
            <person name="Hibbett D.S."/>
            <person name="Grigoriev I.V."/>
        </authorList>
    </citation>
    <scope>NUCLEOTIDE SEQUENCE [LARGE SCALE GENOMIC DNA]</scope>
    <source>
        <strain evidence="3">CBS 339.88</strain>
    </source>
</reference>
<evidence type="ECO:0000313" key="2">
    <source>
        <dbReference type="EMBL" id="KDR69593.1"/>
    </source>
</evidence>
<evidence type="ECO:0000256" key="1">
    <source>
        <dbReference type="SAM" id="Phobius"/>
    </source>
</evidence>
<accession>A0A067SS50</accession>
<name>A0A067SS50_GALM3</name>
<evidence type="ECO:0000313" key="3">
    <source>
        <dbReference type="Proteomes" id="UP000027222"/>
    </source>
</evidence>
<keyword evidence="1" id="KW-0812">Transmembrane</keyword>
<dbReference type="HOGENOM" id="CLU_1938322_0_0_1"/>
<dbReference type="AlphaFoldDB" id="A0A067SS50"/>
<gene>
    <name evidence="2" type="ORF">GALMADRAFT_916592</name>
</gene>
<organism evidence="2 3">
    <name type="scientific">Galerina marginata (strain CBS 339.88)</name>
    <dbReference type="NCBI Taxonomy" id="685588"/>
    <lineage>
        <taxon>Eukaryota</taxon>
        <taxon>Fungi</taxon>
        <taxon>Dikarya</taxon>
        <taxon>Basidiomycota</taxon>
        <taxon>Agaricomycotina</taxon>
        <taxon>Agaricomycetes</taxon>
        <taxon>Agaricomycetidae</taxon>
        <taxon>Agaricales</taxon>
        <taxon>Agaricineae</taxon>
        <taxon>Strophariaceae</taxon>
        <taxon>Galerina</taxon>
    </lineage>
</organism>
<sequence>MELRAAETRRIRLSMLSAYISWLAGVVLAPTANFEGEDKEANEREDENEAARPLLGVEDRFDHVVIDTRIASPAPRESVTALHAVPSASNLTTTQCASHEGSWSHGRAGTPAFLHWCDGVNTSTVSQAWS</sequence>
<feature type="transmembrane region" description="Helical" evidence="1">
    <location>
        <begin position="12"/>
        <end position="32"/>
    </location>
</feature>
<keyword evidence="3" id="KW-1185">Reference proteome</keyword>
<dbReference type="EMBL" id="KL142401">
    <property type="protein sequence ID" value="KDR69593.1"/>
    <property type="molecule type" value="Genomic_DNA"/>
</dbReference>
<keyword evidence="1" id="KW-1133">Transmembrane helix</keyword>
<keyword evidence="1" id="KW-0472">Membrane</keyword>
<dbReference type="Proteomes" id="UP000027222">
    <property type="component" value="Unassembled WGS sequence"/>
</dbReference>
<proteinExistence type="predicted"/>
<protein>
    <submittedName>
        <fullName evidence="2">Uncharacterized protein</fullName>
    </submittedName>
</protein>